<evidence type="ECO:0000256" key="8">
    <source>
        <dbReference type="ARBA" id="ARBA00022927"/>
    </source>
</evidence>
<comment type="catalytic activity">
    <reaction evidence="10">
        <text>[protein]-C-terminal L-amino acid-glycyl-phosphatidylethanolamide + H2O = [protein]-C-terminal L-amino acid-glycine + a 1,2-diacyl-sn-glycero-3-phosphoethanolamine</text>
        <dbReference type="Rhea" id="RHEA:67548"/>
        <dbReference type="Rhea" id="RHEA-COMP:17323"/>
        <dbReference type="Rhea" id="RHEA-COMP:17324"/>
        <dbReference type="ChEBI" id="CHEBI:15377"/>
        <dbReference type="ChEBI" id="CHEBI:64612"/>
        <dbReference type="ChEBI" id="CHEBI:172940"/>
        <dbReference type="ChEBI" id="CHEBI:172941"/>
    </reaction>
    <physiologicalReaction direction="left-to-right" evidence="10">
        <dbReference type="Rhea" id="RHEA:67549"/>
    </physiologicalReaction>
</comment>
<evidence type="ECO:0000256" key="11">
    <source>
        <dbReference type="RuleBase" id="RU363115"/>
    </source>
</evidence>
<evidence type="ECO:0000256" key="9">
    <source>
        <dbReference type="ARBA" id="ARBA00023006"/>
    </source>
</evidence>
<dbReference type="GO" id="GO:0015031">
    <property type="term" value="P:protein transport"/>
    <property type="evidence" value="ECO:0007669"/>
    <property type="project" value="UniProtKB-KW"/>
</dbReference>
<dbReference type="SUPFAM" id="SSF54001">
    <property type="entry name" value="Cysteine proteinases"/>
    <property type="match status" value="1"/>
</dbReference>
<dbReference type="GO" id="GO:0035973">
    <property type="term" value="P:aggrephagy"/>
    <property type="evidence" value="ECO:0007669"/>
    <property type="project" value="TreeGrafter"/>
</dbReference>
<dbReference type="Pfam" id="PF03416">
    <property type="entry name" value="Peptidase_C54"/>
    <property type="match status" value="1"/>
</dbReference>
<dbReference type="GO" id="GO:0000423">
    <property type="term" value="P:mitophagy"/>
    <property type="evidence" value="ECO:0007669"/>
    <property type="project" value="TreeGrafter"/>
</dbReference>
<comment type="similarity">
    <text evidence="2 11">Belongs to the peptidase C54 family.</text>
</comment>
<dbReference type="InterPro" id="IPR046792">
    <property type="entry name" value="Peptidase_C54_cat"/>
</dbReference>
<keyword evidence="6 11" id="KW-0378">Hydrolase</keyword>
<dbReference type="GO" id="GO:0034727">
    <property type="term" value="P:piecemeal microautophagy of the nucleus"/>
    <property type="evidence" value="ECO:0007669"/>
    <property type="project" value="TreeGrafter"/>
</dbReference>
<keyword evidence="8 11" id="KW-0653">Protein transport</keyword>
<evidence type="ECO:0000256" key="7">
    <source>
        <dbReference type="ARBA" id="ARBA00022807"/>
    </source>
</evidence>
<evidence type="ECO:0000256" key="4">
    <source>
        <dbReference type="ARBA" id="ARBA00022490"/>
    </source>
</evidence>
<comment type="function">
    <text evidence="11">Cysteine protease that plays a key role in autophagy by mediating both proteolytic activation and delipidation of ATG8 family proteins.</text>
</comment>
<keyword evidence="9 11" id="KW-0072">Autophagy</keyword>
<keyword evidence="5 11" id="KW-0645">Protease</keyword>
<dbReference type="InterPro" id="IPR038765">
    <property type="entry name" value="Papain-like_cys_pep_sf"/>
</dbReference>
<sequence length="393" mass="45043">MFTRVINIFWNVFVKIIIAIYINMEGFVETYLTHDFDNQEPKDIPETNEPVWVLGKKFSAKDELDLIRREVQSIIWCTYRRGFVPIGEPGLTTDKGWGCMLRCGQMVLAQALINLHLGREWYWTPETKDPTYLKIVSRFEERRQAPFSIHQIALMGASEGKEVGEWFGPNTVAQVLKKLLTYDDWSDLVIHVALDNILVKNDILNLCSVEDSWKPLFLIIPLRLGLNSVNPIYVNNLKTCLSLPQSLGIIGGKTNQALYLFGYVGDDILYLDPHTTQKSGTIENKATEEQQEMDNSYHCKYASRMPIINMDPSVAVCFLCANRTDFDSLCKDIQNDIRENGQQCLFEISENKLEEWIESNKSSLEAANDCENLTSFIKVNRNLDSEDEFELLG</sequence>
<evidence type="ECO:0000259" key="12">
    <source>
        <dbReference type="Pfam" id="PF03416"/>
    </source>
</evidence>
<keyword evidence="7" id="KW-0788">Thiol protease</keyword>
<reference evidence="13" key="1">
    <citation type="submission" date="2020-03" db="EMBL/GenBank/DDBJ databases">
        <title>Transcriptomic Profiling of the Digestive Tract of the Rat Flea, Xenopsylla cheopis, Following Blood Feeding and Infection with Yersinia pestis.</title>
        <authorList>
            <person name="Bland D.M."/>
            <person name="Martens C.A."/>
            <person name="Virtaneva K."/>
            <person name="Kanakabandi K."/>
            <person name="Long D."/>
            <person name="Rosenke R."/>
            <person name="Saturday G.A."/>
            <person name="Hoyt F.H."/>
            <person name="Bruno D.P."/>
            <person name="Ribeiro J.M.C."/>
            <person name="Hinnebusch J."/>
        </authorList>
    </citation>
    <scope>NUCLEOTIDE SEQUENCE</scope>
</reference>
<organism evidence="13">
    <name type="scientific">Xenopsylla cheopis</name>
    <name type="common">Oriental rat flea</name>
    <name type="synonym">Pulex cheopis</name>
    <dbReference type="NCBI Taxonomy" id="163159"/>
    <lineage>
        <taxon>Eukaryota</taxon>
        <taxon>Metazoa</taxon>
        <taxon>Ecdysozoa</taxon>
        <taxon>Arthropoda</taxon>
        <taxon>Hexapoda</taxon>
        <taxon>Insecta</taxon>
        <taxon>Pterygota</taxon>
        <taxon>Neoptera</taxon>
        <taxon>Endopterygota</taxon>
        <taxon>Siphonaptera</taxon>
        <taxon>Pulicidae</taxon>
        <taxon>Xenopsyllinae</taxon>
        <taxon>Xenopsylla</taxon>
    </lineage>
</organism>
<keyword evidence="4 11" id="KW-0963">Cytoplasm</keyword>
<protein>
    <recommendedName>
        <fullName evidence="11">Cysteine protease</fullName>
        <ecNumber evidence="11">3.4.22.-</ecNumber>
    </recommendedName>
</protein>
<feature type="domain" description="Peptidase C54 catalytic" evidence="12">
    <location>
        <begin position="67"/>
        <end position="331"/>
    </location>
</feature>
<dbReference type="GO" id="GO:0019786">
    <property type="term" value="F:protein-phosphatidylethanolamide deconjugating activity"/>
    <property type="evidence" value="ECO:0007669"/>
    <property type="project" value="InterPro"/>
</dbReference>
<dbReference type="EC" id="3.4.22.-" evidence="11"/>
<name>A0A6M2DY51_XENCH</name>
<dbReference type="PANTHER" id="PTHR22624">
    <property type="entry name" value="CYSTEINE PROTEASE ATG4"/>
    <property type="match status" value="1"/>
</dbReference>
<dbReference type="GO" id="GO:0016485">
    <property type="term" value="P:protein processing"/>
    <property type="evidence" value="ECO:0007669"/>
    <property type="project" value="TreeGrafter"/>
</dbReference>
<proteinExistence type="inferred from homology"/>
<dbReference type="GO" id="GO:0000045">
    <property type="term" value="P:autophagosome assembly"/>
    <property type="evidence" value="ECO:0007669"/>
    <property type="project" value="TreeGrafter"/>
</dbReference>
<accession>A0A6M2DY51</accession>
<dbReference type="GO" id="GO:0004197">
    <property type="term" value="F:cysteine-type endopeptidase activity"/>
    <property type="evidence" value="ECO:0007669"/>
    <property type="project" value="TreeGrafter"/>
</dbReference>
<dbReference type="GO" id="GO:0005737">
    <property type="term" value="C:cytoplasm"/>
    <property type="evidence" value="ECO:0007669"/>
    <property type="project" value="UniProtKB-SubCell"/>
</dbReference>
<dbReference type="EMBL" id="GIIL01007436">
    <property type="protein sequence ID" value="NOV51162.1"/>
    <property type="molecule type" value="Transcribed_RNA"/>
</dbReference>
<evidence type="ECO:0000256" key="2">
    <source>
        <dbReference type="ARBA" id="ARBA00010958"/>
    </source>
</evidence>
<dbReference type="InterPro" id="IPR005078">
    <property type="entry name" value="Peptidase_C54"/>
</dbReference>
<evidence type="ECO:0000256" key="3">
    <source>
        <dbReference type="ARBA" id="ARBA00022448"/>
    </source>
</evidence>
<evidence type="ECO:0000313" key="13">
    <source>
        <dbReference type="EMBL" id="NOV51162.1"/>
    </source>
</evidence>
<keyword evidence="3" id="KW-0813">Transport</keyword>
<evidence type="ECO:0000256" key="1">
    <source>
        <dbReference type="ARBA" id="ARBA00004496"/>
    </source>
</evidence>
<evidence type="ECO:0000256" key="6">
    <source>
        <dbReference type="ARBA" id="ARBA00022801"/>
    </source>
</evidence>
<evidence type="ECO:0000256" key="5">
    <source>
        <dbReference type="ARBA" id="ARBA00022670"/>
    </source>
</evidence>
<comment type="subcellular location">
    <subcellularLocation>
        <location evidence="1 11">Cytoplasm</location>
    </subcellularLocation>
</comment>
<dbReference type="AlphaFoldDB" id="A0A6M2DY51"/>
<dbReference type="PANTHER" id="PTHR22624:SF49">
    <property type="entry name" value="CYSTEINE PROTEASE"/>
    <property type="match status" value="1"/>
</dbReference>
<evidence type="ECO:0000256" key="10">
    <source>
        <dbReference type="ARBA" id="ARBA00029362"/>
    </source>
</evidence>